<name>A0A401IPJ7_9VIRU</name>
<dbReference type="EMBL" id="BFCF01000001">
    <property type="protein sequence ID" value="GBG35544.1"/>
    <property type="molecule type" value="Genomic_DNA"/>
</dbReference>
<reference evidence="2" key="1">
    <citation type="journal article" date="2018" name="J. Virol.">
        <title>Crustacean Genome Exploration Reveals the Evolutionary Origin of White Spot Syndrome Virus.</title>
        <authorList>
            <person name="Kawato S."/>
            <person name="Shitara A."/>
            <person name="Wang Y."/>
            <person name="Nozaki R."/>
            <person name="Kondo H."/>
            <person name="Hirono I."/>
        </authorList>
    </citation>
    <scope>NUCLEOTIDE SEQUENCE</scope>
</reference>
<evidence type="ECO:0000256" key="1">
    <source>
        <dbReference type="SAM" id="MobiDB-lite"/>
    </source>
</evidence>
<sequence length="1532" mass="165708">MIERTRTPLLEVFNLEAIVRLHCEGEEVLIISMLFDIGLGGPNGVHQVTNPFDPANGADDVINSLAETPNYPSKVTSLLPYELRHRYATIDCSSRIIACNLRSTRGECVACQSLGGGECVKASTSLMSNQQWKSSENDRVMGVCVPRNDSVDYAVSRLSLNPYTTTVAASLIRLPDSDEVVMTKSTECVDPSVVRKDPVHLSEFPQEAGVMSCDDIVLCGGSGIGYPAHPKSGQPITSVDDIDFDIARLAVSGNGISCLCEPGFVEIKENREPPKCVLSDNGGILGRHRDWGCPVTFDTGTESGCLCDPATQVRLADVVNEPLGKHDTDYGILYIDAAKGLLETLRQAGRPILDACLPRPGVDDRVAAVGYAYAPHLFGHCNELTAFSGGHLMTGGLVRRGAVTKDGDWWSKIESIDEPGRVVMSNSLGGVAPYVGTGSVVAHELGGPSLNDNNLTGPGGHSAVDYTIHPNSSLRVVPTPRSGIPGLGADALDHTVGLIASQGRVYPSGVYGRINYDSTRKNETLDPRGATTHSDSTYHTMSDADPDDLERQSPLGRARATHDSGICATAFIVPVPRQTEVTPDFSDVESVLPLVHDRPVARAVGFTPITAIFRYACGKTLRSLLSKFPNLYSLNVEDALRRLVNIGSDGLGGLLVQPITVSRSGSAMSSLFARFGEEMLSVNSPRLIDHYVVQPAGRNNHTSWDREEALTFFALPPTAGRIISNETSFFSSRGLSCGVPGTGYVAAASAGDGHSVDFLTGAVLSADSVLMNGFTAIARPQTLPVSTPPEWLWHERRSPARLMANAASATLLKKIGNRYADITSGRFTGHLTAVGETPNTYNPPKPPFLKHDKKFQTSWANKFLDLSAIDVFGPLMNIAVKVWRDLGHIPDDAIKHSTGPVHPVVPIKFHVADDRWHQSSVVTGEPPRIIPPSIPLLESTFRLKTLAAEDFFRIKMVPPKKNPSWCSIGSHTSGHYLMGLHSPPSIAEESGQENCYPCTGALSQYMTMLVPRTRGPGSHITANDSDIQTAITSEQPTPNLMKLAHKESCNCTSDIFCERVISNQTEYGNSVAAVASRGNRHSVFLLSSSLPKNDPVHTAAILMAQAGDIGILSAIGEKGRVLAPITDIVENGWDDRTKIPFAVNRWRALRDNIAWTPMSTRSLVRAAEYICRDFNNKQDIDRSTAMTMGGGRLDLPTPQQLIKDDGSQGKPEDIANSDVLTFVSRARIPGPEGASARRQLDFFESSCSTTPSTFSVGVFSPWAEGAGDVIVMYGTPIFSRLGSSRTPSMYTRLDTNNINAPLPTTFTTASEINATNDGEEKEDEKDVEVFAPISQNLPGSKLINPKMTMRHRFDMSGDEGPVTEKRDQYIMRKIHVMALNIPSMNGFASGQTAAEAALTRGRELWYAPYVKPASNPAATTSMEGIRAKAVEPFDNLAVRDFRSVDSPTLAKICHHHHYGVDGLAVQTHYDRALQQPIPPDLITGRFPFSCQSDRRPFPPTRNGRIQPCALAEMGVLSHKVASADSIIVEAAQ</sequence>
<evidence type="ECO:0000313" key="2">
    <source>
        <dbReference type="EMBL" id="GBG35544.1"/>
    </source>
</evidence>
<accession>A0A401IPJ7</accession>
<protein>
    <submittedName>
        <fullName evidence="2">Wsv209-like protein</fullName>
    </submittedName>
</protein>
<organism evidence="2">
    <name type="scientific">Penaeus monodon endogenous nimavirus</name>
    <dbReference type="NCBI Taxonomy" id="2133795"/>
    <lineage>
        <taxon>Viruses</taxon>
        <taxon>Viruses incertae sedis</taxon>
        <taxon>Naldaviricetes</taxon>
        <taxon>Nimaviridae</taxon>
    </lineage>
</organism>
<proteinExistence type="predicted"/>
<comment type="caution">
    <text evidence="2">The sequence shown here is derived from an EMBL/GenBank/DDBJ whole genome shotgun (WGS) entry which is preliminary data.</text>
</comment>
<feature type="region of interest" description="Disordered" evidence="1">
    <location>
        <begin position="520"/>
        <end position="561"/>
    </location>
</feature>
<feature type="compositionally biased region" description="Polar residues" evidence="1">
    <location>
        <begin position="531"/>
        <end position="540"/>
    </location>
</feature>